<evidence type="ECO:0000256" key="3">
    <source>
        <dbReference type="ARBA" id="ARBA00022840"/>
    </source>
</evidence>
<sequence length="256" mass="28630">MSAEDCSDGPMWTQTMALKKLVRSQVKEVLEKLSTTLVENESKLITQHVLRSSAYKNSRGIACYLTMEKQAEVNTHAIVVDALKSGKRVYVPRINFDRLARKNSRAANRLPGAGKYQWMSMLRLYSLHDLNGLSKNTWGIPEPTVDGPEGIKREDLASMYTENVDLVLMPGVAFDRNLSRLGHGKGFYDKWLSHYASTHSKGSRPILMGLALAEQIVPRIPIEPHDWPLDMIVTPNGIMTPEGQPLDQVQDGASEQ</sequence>
<dbReference type="GO" id="GO:0009396">
    <property type="term" value="P:folic acid-containing compound biosynthetic process"/>
    <property type="evidence" value="ECO:0007669"/>
    <property type="project" value="TreeGrafter"/>
</dbReference>
<dbReference type="InterPro" id="IPR037171">
    <property type="entry name" value="NagB/RpiA_transferase-like"/>
</dbReference>
<dbReference type="GO" id="GO:0035999">
    <property type="term" value="P:tetrahydrofolate interconversion"/>
    <property type="evidence" value="ECO:0007669"/>
    <property type="project" value="TreeGrafter"/>
</dbReference>
<dbReference type="EC" id="6.3.3.2" evidence="5"/>
<evidence type="ECO:0000256" key="5">
    <source>
        <dbReference type="ARBA" id="ARBA00038966"/>
    </source>
</evidence>
<keyword evidence="3" id="KW-0067">ATP-binding</keyword>
<dbReference type="Proteomes" id="UP000030653">
    <property type="component" value="Unassembled WGS sequence"/>
</dbReference>
<dbReference type="GO" id="GO:0005524">
    <property type="term" value="F:ATP binding"/>
    <property type="evidence" value="ECO:0007669"/>
    <property type="project" value="UniProtKB-KW"/>
</dbReference>
<organism evidence="6 7">
    <name type="scientific">Dacryopinax primogenitus (strain DJM 731)</name>
    <name type="common">Brown rot fungus</name>
    <dbReference type="NCBI Taxonomy" id="1858805"/>
    <lineage>
        <taxon>Eukaryota</taxon>
        <taxon>Fungi</taxon>
        <taxon>Dikarya</taxon>
        <taxon>Basidiomycota</taxon>
        <taxon>Agaricomycotina</taxon>
        <taxon>Dacrymycetes</taxon>
        <taxon>Dacrymycetales</taxon>
        <taxon>Dacrymycetaceae</taxon>
        <taxon>Dacryopinax</taxon>
    </lineage>
</organism>
<dbReference type="PANTHER" id="PTHR23407:SF1">
    <property type="entry name" value="5-FORMYLTETRAHYDROFOLATE CYCLO-LIGASE"/>
    <property type="match status" value="1"/>
</dbReference>
<accession>M5GFF6</accession>
<keyword evidence="7" id="KW-1185">Reference proteome</keyword>
<evidence type="ECO:0000313" key="7">
    <source>
        <dbReference type="Proteomes" id="UP000030653"/>
    </source>
</evidence>
<evidence type="ECO:0000313" key="6">
    <source>
        <dbReference type="EMBL" id="EJU06237.1"/>
    </source>
</evidence>
<dbReference type="RefSeq" id="XP_040633131.1">
    <property type="nucleotide sequence ID" value="XM_040777060.1"/>
</dbReference>
<evidence type="ECO:0000256" key="2">
    <source>
        <dbReference type="ARBA" id="ARBA00022741"/>
    </source>
</evidence>
<dbReference type="GO" id="GO:0030272">
    <property type="term" value="F:5-formyltetrahydrofolate cyclo-ligase activity"/>
    <property type="evidence" value="ECO:0007669"/>
    <property type="project" value="UniProtKB-EC"/>
</dbReference>
<protein>
    <recommendedName>
        <fullName evidence="5">5-formyltetrahydrofolate cyclo-ligase</fullName>
        <ecNumber evidence="5">6.3.3.2</ecNumber>
    </recommendedName>
</protein>
<dbReference type="SUPFAM" id="SSF100950">
    <property type="entry name" value="NagB/RpiA/CoA transferase-like"/>
    <property type="match status" value="1"/>
</dbReference>
<dbReference type="InterPro" id="IPR002698">
    <property type="entry name" value="FTHF_cligase"/>
</dbReference>
<dbReference type="STRING" id="1858805.M5GFF6"/>
<dbReference type="InterPro" id="IPR024185">
    <property type="entry name" value="FTHF_cligase-like_sf"/>
</dbReference>
<dbReference type="GO" id="GO:0005739">
    <property type="term" value="C:mitochondrion"/>
    <property type="evidence" value="ECO:0007669"/>
    <property type="project" value="TreeGrafter"/>
</dbReference>
<comment type="similarity">
    <text evidence="1">Belongs to the 5-formyltetrahydrofolate cyclo-ligase family.</text>
</comment>
<proteinExistence type="inferred from homology"/>
<name>M5GFF6_DACPD</name>
<keyword evidence="6" id="KW-0436">Ligase</keyword>
<gene>
    <name evidence="6" type="ORF">DACRYDRAFT_92327</name>
</gene>
<dbReference type="OMA" id="DKWGIPT"/>
<dbReference type="EMBL" id="JH795855">
    <property type="protein sequence ID" value="EJU06237.1"/>
    <property type="molecule type" value="Genomic_DNA"/>
</dbReference>
<comment type="catalytic activity">
    <reaction evidence="4">
        <text>(6S)-5-formyl-5,6,7,8-tetrahydrofolate + ATP = (6R)-5,10-methenyltetrahydrofolate + ADP + phosphate</text>
        <dbReference type="Rhea" id="RHEA:10488"/>
        <dbReference type="ChEBI" id="CHEBI:30616"/>
        <dbReference type="ChEBI" id="CHEBI:43474"/>
        <dbReference type="ChEBI" id="CHEBI:57455"/>
        <dbReference type="ChEBI" id="CHEBI:57457"/>
        <dbReference type="ChEBI" id="CHEBI:456216"/>
        <dbReference type="EC" id="6.3.3.2"/>
    </reaction>
</comment>
<dbReference type="HOGENOM" id="CLU_066245_2_1_1"/>
<evidence type="ECO:0000256" key="1">
    <source>
        <dbReference type="ARBA" id="ARBA00010638"/>
    </source>
</evidence>
<dbReference type="PANTHER" id="PTHR23407">
    <property type="entry name" value="ATPASE INHIBITOR/5-FORMYLTETRAHYDROFOLATE CYCLO-LIGASE"/>
    <property type="match status" value="1"/>
</dbReference>
<dbReference type="AlphaFoldDB" id="M5GFF6"/>
<keyword evidence="2" id="KW-0547">Nucleotide-binding</keyword>
<evidence type="ECO:0000256" key="4">
    <source>
        <dbReference type="ARBA" id="ARBA00036539"/>
    </source>
</evidence>
<dbReference type="GeneID" id="63692122"/>
<dbReference type="Pfam" id="PF01812">
    <property type="entry name" value="5-FTHF_cyc-lig"/>
    <property type="match status" value="1"/>
</dbReference>
<reference evidence="6 7" key="1">
    <citation type="journal article" date="2012" name="Science">
        <title>The Paleozoic origin of enzymatic lignin decomposition reconstructed from 31 fungal genomes.</title>
        <authorList>
            <person name="Floudas D."/>
            <person name="Binder M."/>
            <person name="Riley R."/>
            <person name="Barry K."/>
            <person name="Blanchette R.A."/>
            <person name="Henrissat B."/>
            <person name="Martinez A.T."/>
            <person name="Otillar R."/>
            <person name="Spatafora J.W."/>
            <person name="Yadav J.S."/>
            <person name="Aerts A."/>
            <person name="Benoit I."/>
            <person name="Boyd A."/>
            <person name="Carlson A."/>
            <person name="Copeland A."/>
            <person name="Coutinho P.M."/>
            <person name="de Vries R.P."/>
            <person name="Ferreira P."/>
            <person name="Findley K."/>
            <person name="Foster B."/>
            <person name="Gaskell J."/>
            <person name="Glotzer D."/>
            <person name="Gorecki P."/>
            <person name="Heitman J."/>
            <person name="Hesse C."/>
            <person name="Hori C."/>
            <person name="Igarashi K."/>
            <person name="Jurgens J.A."/>
            <person name="Kallen N."/>
            <person name="Kersten P."/>
            <person name="Kohler A."/>
            <person name="Kuees U."/>
            <person name="Kumar T.K.A."/>
            <person name="Kuo A."/>
            <person name="LaButti K."/>
            <person name="Larrondo L.F."/>
            <person name="Lindquist E."/>
            <person name="Ling A."/>
            <person name="Lombard V."/>
            <person name="Lucas S."/>
            <person name="Lundell T."/>
            <person name="Martin R."/>
            <person name="McLaughlin D.J."/>
            <person name="Morgenstern I."/>
            <person name="Morin E."/>
            <person name="Murat C."/>
            <person name="Nagy L.G."/>
            <person name="Nolan M."/>
            <person name="Ohm R.A."/>
            <person name="Patyshakuliyeva A."/>
            <person name="Rokas A."/>
            <person name="Ruiz-Duenas F.J."/>
            <person name="Sabat G."/>
            <person name="Salamov A."/>
            <person name="Samejima M."/>
            <person name="Schmutz J."/>
            <person name="Slot J.C."/>
            <person name="St John F."/>
            <person name="Stenlid J."/>
            <person name="Sun H."/>
            <person name="Sun S."/>
            <person name="Syed K."/>
            <person name="Tsang A."/>
            <person name="Wiebenga A."/>
            <person name="Young D."/>
            <person name="Pisabarro A."/>
            <person name="Eastwood D.C."/>
            <person name="Martin F."/>
            <person name="Cullen D."/>
            <person name="Grigoriev I.V."/>
            <person name="Hibbett D.S."/>
        </authorList>
    </citation>
    <scope>NUCLEOTIDE SEQUENCE [LARGE SCALE GENOMIC DNA]</scope>
    <source>
        <strain evidence="6 7">DJM-731 SS1</strain>
    </source>
</reference>
<dbReference type="Gene3D" id="3.40.50.10420">
    <property type="entry name" value="NagB/RpiA/CoA transferase-like"/>
    <property type="match status" value="1"/>
</dbReference>
<dbReference type="OrthoDB" id="2015992at2759"/>